<dbReference type="Proteomes" id="UP000494040">
    <property type="component" value="Unassembled WGS sequence"/>
</dbReference>
<accession>A0A8I6SMJ0</accession>
<dbReference type="RefSeq" id="XP_024085032.1">
    <property type="nucleotide sequence ID" value="XM_024229264.1"/>
</dbReference>
<dbReference type="EnsemblMetazoa" id="XM_024229264.1">
    <property type="protein sequence ID" value="XP_024085032.1"/>
    <property type="gene ID" value="LOC112127813"/>
</dbReference>
<proteinExistence type="predicted"/>
<dbReference type="PANTHER" id="PTHR21398">
    <property type="entry name" value="AGAP007094-PA"/>
    <property type="match status" value="1"/>
</dbReference>
<dbReference type="AlphaFoldDB" id="A0A8I6SMJ0"/>
<dbReference type="KEGG" id="clec:112127813"/>
<evidence type="ECO:0008006" key="4">
    <source>
        <dbReference type="Google" id="ProtNLM"/>
    </source>
</evidence>
<name>A0A8I6SMJ0_CIMLE</name>
<dbReference type="GeneID" id="112127813"/>
<organism evidence="2 3">
    <name type="scientific">Cimex lectularius</name>
    <name type="common">Bed bug</name>
    <name type="synonym">Acanthia lectularia</name>
    <dbReference type="NCBI Taxonomy" id="79782"/>
    <lineage>
        <taxon>Eukaryota</taxon>
        <taxon>Metazoa</taxon>
        <taxon>Ecdysozoa</taxon>
        <taxon>Arthropoda</taxon>
        <taxon>Hexapoda</taxon>
        <taxon>Insecta</taxon>
        <taxon>Pterygota</taxon>
        <taxon>Neoptera</taxon>
        <taxon>Paraneoptera</taxon>
        <taxon>Hemiptera</taxon>
        <taxon>Heteroptera</taxon>
        <taxon>Panheteroptera</taxon>
        <taxon>Cimicomorpha</taxon>
        <taxon>Cimicidae</taxon>
        <taxon>Cimex</taxon>
    </lineage>
</organism>
<evidence type="ECO:0000313" key="3">
    <source>
        <dbReference type="Proteomes" id="UP000494040"/>
    </source>
</evidence>
<sequence>MEWFRVLLAIIVCFTNSALCGVEEGKSLKRVKRYITFPEGSAFSFAFCMTIKAVTPDDTDIFSEAVAVATSYDLPNNSMTLGITYPEHAIFGLSRRHRRYVYSRAELVLEKFPENRPQEDEPKDQWVYAGAYKSGILNYNCPDLYPSCPISLVGLLMNLKPTR</sequence>
<feature type="signal peptide" evidence="1">
    <location>
        <begin position="1"/>
        <end position="20"/>
    </location>
</feature>
<evidence type="ECO:0000313" key="2">
    <source>
        <dbReference type="EnsemblMetazoa" id="XP_024085032.1"/>
    </source>
</evidence>
<dbReference type="OrthoDB" id="8185446at2759"/>
<keyword evidence="1" id="KW-0732">Signal</keyword>
<evidence type="ECO:0000256" key="1">
    <source>
        <dbReference type="SAM" id="SignalP"/>
    </source>
</evidence>
<keyword evidence="3" id="KW-1185">Reference proteome</keyword>
<reference evidence="2" key="1">
    <citation type="submission" date="2022-01" db="UniProtKB">
        <authorList>
            <consortium name="EnsemblMetazoa"/>
        </authorList>
    </citation>
    <scope>IDENTIFICATION</scope>
</reference>
<protein>
    <recommendedName>
        <fullName evidence="4">Secreted protein</fullName>
    </recommendedName>
</protein>
<feature type="chain" id="PRO_5035192730" description="Secreted protein" evidence="1">
    <location>
        <begin position="21"/>
        <end position="163"/>
    </location>
</feature>
<dbReference type="PANTHER" id="PTHR21398:SF7">
    <property type="entry name" value="LP19941P"/>
    <property type="match status" value="1"/>
</dbReference>
<dbReference type="OMA" id="HAYDRAY"/>